<dbReference type="Proteomes" id="UP001165962">
    <property type="component" value="Unassembled WGS sequence"/>
</dbReference>
<keyword evidence="2" id="KW-1185">Reference proteome</keyword>
<proteinExistence type="predicted"/>
<sequence length="69" mass="8171">MEQKQLKRYVGQQVEIVYMDKHGAITQRFIEIRSMKKNFVCAYCFTKQGLRVFNIENILALSLAKKWSV</sequence>
<gene>
    <name evidence="1" type="ORF">G9U52_27990</name>
</gene>
<organism evidence="1 2">
    <name type="scientific">Paenibacillus agricola</name>
    <dbReference type="NCBI Taxonomy" id="2716264"/>
    <lineage>
        <taxon>Bacteria</taxon>
        <taxon>Bacillati</taxon>
        <taxon>Bacillota</taxon>
        <taxon>Bacilli</taxon>
        <taxon>Bacillales</taxon>
        <taxon>Paenibacillaceae</taxon>
        <taxon>Paenibacillus</taxon>
    </lineage>
</organism>
<name>A0ABX0JEI8_9BACL</name>
<evidence type="ECO:0000313" key="1">
    <source>
        <dbReference type="EMBL" id="NHN33664.1"/>
    </source>
</evidence>
<evidence type="ECO:0000313" key="2">
    <source>
        <dbReference type="Proteomes" id="UP001165962"/>
    </source>
</evidence>
<reference evidence="1" key="1">
    <citation type="submission" date="2020-03" db="EMBL/GenBank/DDBJ databases">
        <title>Draft sequencing of Paenibacilllus sp. S3N08.</title>
        <authorList>
            <person name="Kim D.-U."/>
        </authorList>
    </citation>
    <scope>NUCLEOTIDE SEQUENCE</scope>
    <source>
        <strain evidence="1">S3N08</strain>
    </source>
</reference>
<dbReference type="EMBL" id="JAAOIW010000013">
    <property type="protein sequence ID" value="NHN33664.1"/>
    <property type="molecule type" value="Genomic_DNA"/>
</dbReference>
<dbReference type="RefSeq" id="WP_166153972.1">
    <property type="nucleotide sequence ID" value="NZ_JAAOIW010000013.1"/>
</dbReference>
<evidence type="ECO:0008006" key="3">
    <source>
        <dbReference type="Google" id="ProtNLM"/>
    </source>
</evidence>
<comment type="caution">
    <text evidence="1">The sequence shown here is derived from an EMBL/GenBank/DDBJ whole genome shotgun (WGS) entry which is preliminary data.</text>
</comment>
<accession>A0ABX0JEI8</accession>
<protein>
    <recommendedName>
        <fullName evidence="3">WYL domain-containing protein</fullName>
    </recommendedName>
</protein>